<dbReference type="RefSeq" id="WP_166292141.1">
    <property type="nucleotide sequence ID" value="NZ_CP049863.1"/>
</dbReference>
<proteinExistence type="predicted"/>
<evidence type="ECO:0000313" key="2">
    <source>
        <dbReference type="Proteomes" id="UP000502677"/>
    </source>
</evidence>
<dbReference type="AlphaFoldDB" id="A0A6G7XH73"/>
<reference evidence="1 2" key="1">
    <citation type="submission" date="2020-03" db="EMBL/GenBank/DDBJ databases">
        <title>Leucobacter sp. nov., isolated from beetles.</title>
        <authorList>
            <person name="Hyun D.-W."/>
            <person name="Bae J.-W."/>
        </authorList>
    </citation>
    <scope>NUCLEOTIDE SEQUENCE [LARGE SCALE GENOMIC DNA]</scope>
    <source>
        <strain evidence="1 2">HDW9C</strain>
    </source>
</reference>
<gene>
    <name evidence="1" type="ORF">G7068_11835</name>
</gene>
<dbReference type="EMBL" id="CP049863">
    <property type="protein sequence ID" value="QIK63799.1"/>
    <property type="molecule type" value="Genomic_DNA"/>
</dbReference>
<organism evidence="1 2">
    <name type="scientific">Leucobacter viscericola</name>
    <dbReference type="NCBI Taxonomy" id="2714935"/>
    <lineage>
        <taxon>Bacteria</taxon>
        <taxon>Bacillati</taxon>
        <taxon>Actinomycetota</taxon>
        <taxon>Actinomycetes</taxon>
        <taxon>Micrococcales</taxon>
        <taxon>Microbacteriaceae</taxon>
        <taxon>Leucobacter</taxon>
    </lineage>
</organism>
<evidence type="ECO:0008006" key="3">
    <source>
        <dbReference type="Google" id="ProtNLM"/>
    </source>
</evidence>
<evidence type="ECO:0000313" key="1">
    <source>
        <dbReference type="EMBL" id="QIK63799.1"/>
    </source>
</evidence>
<sequence>MEVQPSTGIERHYSVRSVAEIFDRSDDWVLDRIKAGEFPRLLDLGASRAAYRIPESVLKEYIKTRTVEIEVPGAGTPGER</sequence>
<keyword evidence="2" id="KW-1185">Reference proteome</keyword>
<protein>
    <recommendedName>
        <fullName evidence="3">Helix-turn-helix domain-containing protein</fullName>
    </recommendedName>
</protein>
<accession>A0A6G7XH73</accession>
<dbReference type="Proteomes" id="UP000502677">
    <property type="component" value="Chromosome"/>
</dbReference>
<name>A0A6G7XH73_9MICO</name>
<dbReference type="KEGG" id="lvi:G7068_11835"/>